<keyword evidence="4" id="KW-0411">Iron-sulfur</keyword>
<dbReference type="Proteomes" id="UP001499843">
    <property type="component" value="Unassembled WGS sequence"/>
</dbReference>
<feature type="domain" description="Radical SAM core" evidence="5">
    <location>
        <begin position="34"/>
        <end position="288"/>
    </location>
</feature>
<evidence type="ECO:0000259" key="5">
    <source>
        <dbReference type="PROSITE" id="PS51918"/>
    </source>
</evidence>
<dbReference type="InterPro" id="IPR007197">
    <property type="entry name" value="rSAM"/>
</dbReference>
<dbReference type="InterPro" id="IPR023867">
    <property type="entry name" value="Sulphatase_maturase_rSAM"/>
</dbReference>
<dbReference type="SFLD" id="SFLDS00029">
    <property type="entry name" value="Radical_SAM"/>
    <property type="match status" value="1"/>
</dbReference>
<accession>A0ABP5PC11</accession>
<evidence type="ECO:0000313" key="6">
    <source>
        <dbReference type="EMBL" id="GAA2208566.1"/>
    </source>
</evidence>
<dbReference type="SFLD" id="SFLDG01072">
    <property type="entry name" value="dehydrogenase_like"/>
    <property type="match status" value="1"/>
</dbReference>
<keyword evidence="1" id="KW-0949">S-adenosyl-L-methionine</keyword>
<dbReference type="EMBL" id="BAAAQX010000009">
    <property type="protein sequence ID" value="GAA2208566.1"/>
    <property type="molecule type" value="Genomic_DNA"/>
</dbReference>
<dbReference type="SUPFAM" id="SSF102114">
    <property type="entry name" value="Radical SAM enzymes"/>
    <property type="match status" value="1"/>
</dbReference>
<evidence type="ECO:0000256" key="1">
    <source>
        <dbReference type="ARBA" id="ARBA00022691"/>
    </source>
</evidence>
<keyword evidence="7" id="KW-1185">Reference proteome</keyword>
<keyword evidence="3" id="KW-0408">Iron</keyword>
<dbReference type="Gene3D" id="3.20.20.70">
    <property type="entry name" value="Aldolase class I"/>
    <property type="match status" value="1"/>
</dbReference>
<dbReference type="SFLD" id="SFLDG01386">
    <property type="entry name" value="main_SPASM_domain-containing"/>
    <property type="match status" value="1"/>
</dbReference>
<dbReference type="PANTHER" id="PTHR43273:SF8">
    <property type="entry name" value="RADICAL SAM DOMAIN PROTEIN"/>
    <property type="match status" value="1"/>
</dbReference>
<dbReference type="SFLD" id="SFLDG01067">
    <property type="entry name" value="SPASM/twitch_domain_containing"/>
    <property type="match status" value="1"/>
</dbReference>
<dbReference type="InterPro" id="IPR058240">
    <property type="entry name" value="rSAM_sf"/>
</dbReference>
<dbReference type="Pfam" id="PF04055">
    <property type="entry name" value="Radical_SAM"/>
    <property type="match status" value="1"/>
</dbReference>
<protein>
    <submittedName>
        <fullName evidence="6">FxsB family radical SAM/SPASM domain protein</fullName>
    </submittedName>
</protein>
<evidence type="ECO:0000313" key="7">
    <source>
        <dbReference type="Proteomes" id="UP001499843"/>
    </source>
</evidence>
<dbReference type="InterPro" id="IPR026335">
    <property type="entry name" value="rSAM_SPASM_FxsB"/>
</dbReference>
<gene>
    <name evidence="6" type="ORF">GCM10009850_040240</name>
</gene>
<comment type="caution">
    <text evidence="6">The sequence shown here is derived from an EMBL/GenBank/DDBJ whole genome shotgun (WGS) entry which is preliminary data.</text>
</comment>
<reference evidence="7" key="1">
    <citation type="journal article" date="2019" name="Int. J. Syst. Evol. Microbiol.">
        <title>The Global Catalogue of Microorganisms (GCM) 10K type strain sequencing project: providing services to taxonomists for standard genome sequencing and annotation.</title>
        <authorList>
            <consortium name="The Broad Institute Genomics Platform"/>
            <consortium name="The Broad Institute Genome Sequencing Center for Infectious Disease"/>
            <person name="Wu L."/>
            <person name="Ma J."/>
        </authorList>
    </citation>
    <scope>NUCLEOTIDE SEQUENCE [LARGE SCALE GENOMIC DNA]</scope>
    <source>
        <strain evidence="7">JCM 16114</strain>
    </source>
</reference>
<dbReference type="CDD" id="cd01335">
    <property type="entry name" value="Radical_SAM"/>
    <property type="match status" value="1"/>
</dbReference>
<keyword evidence="2" id="KW-0479">Metal-binding</keyword>
<evidence type="ECO:0000256" key="2">
    <source>
        <dbReference type="ARBA" id="ARBA00022723"/>
    </source>
</evidence>
<dbReference type="NCBIfam" id="TIGR04269">
    <property type="entry name" value="SAM_SPASM_FxsB"/>
    <property type="match status" value="1"/>
</dbReference>
<dbReference type="PROSITE" id="PS51918">
    <property type="entry name" value="RADICAL_SAM"/>
    <property type="match status" value="1"/>
</dbReference>
<organism evidence="6 7">
    <name type="scientific">Nonomuraea monospora</name>
    <dbReference type="NCBI Taxonomy" id="568818"/>
    <lineage>
        <taxon>Bacteria</taxon>
        <taxon>Bacillati</taxon>
        <taxon>Actinomycetota</taxon>
        <taxon>Actinomycetes</taxon>
        <taxon>Streptosporangiales</taxon>
        <taxon>Streptosporangiaceae</taxon>
        <taxon>Nonomuraea</taxon>
    </lineage>
</organism>
<name>A0ABP5PC11_9ACTN</name>
<evidence type="ECO:0000256" key="4">
    <source>
        <dbReference type="ARBA" id="ARBA00023014"/>
    </source>
</evidence>
<sequence>MLDGHDTRRAGRPALPEWPLTLDVARLADGGWRPTPFRQFILKIHSRCDLACTYCYMYEMADQSWRSRPLRMAPDVVEAVAARIAEHVRGHDLPSIELILHGGEPLLMRPEEIDGLVGTVRDTVDAHVAVTVQTNGVRLDTAYLGVFDRLDVGVGVSLDGDQRAHDRSRRTPGGRGSHHKVAAGLRLLTEPPFQRLFRGLLCTVDLRNDPLETYRALLEFGPPVIDFLLPHGTWAQPPPGLGGDSGDGGGTPYADWLIAIFDDWYAQSARPAGVRLFDEIIYLLVGGRSASEQIGLSPTAMVVVETDGEIEQSDILKSAYEGAPGTGLHVLRNSFDEVLALPSIAARQIGWAALSPTCAACPVARVCGGGHYAHRYRPGSGFLNPSVYCADLLRLITHVANTIKRDITALQKDFR</sequence>
<dbReference type="InterPro" id="IPR013785">
    <property type="entry name" value="Aldolase_TIM"/>
</dbReference>
<dbReference type="PANTHER" id="PTHR43273">
    <property type="entry name" value="ANAEROBIC SULFATASE-MATURATING ENZYME HOMOLOG ASLB-RELATED"/>
    <property type="match status" value="1"/>
</dbReference>
<proteinExistence type="predicted"/>
<evidence type="ECO:0000256" key="3">
    <source>
        <dbReference type="ARBA" id="ARBA00023004"/>
    </source>
</evidence>